<dbReference type="PRINTS" id="PR02045">
    <property type="entry name" value="F138DOMAIN"/>
</dbReference>
<organism evidence="2 3">
    <name type="scientific">Macaca fascicularis</name>
    <name type="common">Crab-eating macaque</name>
    <name type="synonym">Cynomolgus monkey</name>
    <dbReference type="NCBI Taxonomy" id="9541"/>
    <lineage>
        <taxon>Eukaryota</taxon>
        <taxon>Metazoa</taxon>
        <taxon>Chordata</taxon>
        <taxon>Craniata</taxon>
        <taxon>Vertebrata</taxon>
        <taxon>Euteleostomi</taxon>
        <taxon>Mammalia</taxon>
        <taxon>Eutheria</taxon>
        <taxon>Euarchontoglires</taxon>
        <taxon>Primates</taxon>
        <taxon>Haplorrhini</taxon>
        <taxon>Catarrhini</taxon>
        <taxon>Cercopithecidae</taxon>
        <taxon>Cercopithecinae</taxon>
        <taxon>Macaca</taxon>
    </lineage>
</organism>
<dbReference type="Ensembl" id="ENSMFAT00000079802.1">
    <property type="protein sequence ID" value="ENSMFAP00000057646.1"/>
    <property type="gene ID" value="ENSMFAG00000057899.1"/>
</dbReference>
<dbReference type="Proteomes" id="UP000233100">
    <property type="component" value="Chromosome 13"/>
</dbReference>
<evidence type="ECO:0000313" key="2">
    <source>
        <dbReference type="Ensembl" id="ENSMFAP00000057646.1"/>
    </source>
</evidence>
<reference evidence="2" key="3">
    <citation type="submission" date="2025-09" db="UniProtKB">
        <authorList>
            <consortium name="Ensembl"/>
        </authorList>
    </citation>
    <scope>IDENTIFICATION</scope>
</reference>
<protein>
    <recommendedName>
        <fullName evidence="4">Secreted protein</fullName>
    </recommendedName>
</protein>
<dbReference type="AlphaFoldDB" id="A0A7N9D0G9"/>
<dbReference type="PANTHER" id="PTHR46254:SF3">
    <property type="entry name" value="SECRETED PROTEIN"/>
    <property type="match status" value="1"/>
</dbReference>
<evidence type="ECO:0000256" key="1">
    <source>
        <dbReference type="SAM" id="SignalP"/>
    </source>
</evidence>
<keyword evidence="1" id="KW-0732">Signal</keyword>
<feature type="chain" id="PRO_5031226511" description="Secreted protein" evidence="1">
    <location>
        <begin position="16"/>
        <end position="111"/>
    </location>
</feature>
<reference evidence="2" key="2">
    <citation type="submission" date="2025-08" db="UniProtKB">
        <authorList>
            <consortium name="Ensembl"/>
        </authorList>
    </citation>
    <scope>IDENTIFICATION</scope>
</reference>
<feature type="signal peptide" evidence="1">
    <location>
        <begin position="1"/>
        <end position="15"/>
    </location>
</feature>
<sequence>FFFFLKLSFALIAQAGVQWRDLGSPQPSPLRFKRLSCLSHSSSWDFRHVTPRPANFVFLVEMGFLHVGQACLTLLTSGDQPTSASQSAGIIGVSHRSQPLKHISKMFNRKK</sequence>
<evidence type="ECO:0000313" key="3">
    <source>
        <dbReference type="Proteomes" id="UP000233100"/>
    </source>
</evidence>
<name>A0A7N9D0G9_MACFA</name>
<keyword evidence="3" id="KW-1185">Reference proteome</keyword>
<evidence type="ECO:0008006" key="4">
    <source>
        <dbReference type="Google" id="ProtNLM"/>
    </source>
</evidence>
<reference evidence="2 3" key="1">
    <citation type="submission" date="2013-03" db="EMBL/GenBank/DDBJ databases">
        <authorList>
            <person name="Warren W."/>
            <person name="Wilson R.K."/>
        </authorList>
    </citation>
    <scope>NUCLEOTIDE SEQUENCE</scope>
</reference>
<accession>A0A7N9D0G9</accession>
<dbReference type="PANTHER" id="PTHR46254">
    <property type="entry name" value="PROTEIN GVQW1-RELATED"/>
    <property type="match status" value="1"/>
</dbReference>
<dbReference type="GeneTree" id="ENSGT00940000170471"/>
<proteinExistence type="predicted"/>